<evidence type="ECO:0000313" key="5">
    <source>
        <dbReference type="Proteomes" id="UP000317691"/>
    </source>
</evidence>
<feature type="domain" description="DUF4097" evidence="3">
    <location>
        <begin position="105"/>
        <end position="260"/>
    </location>
</feature>
<dbReference type="InterPro" id="IPR025164">
    <property type="entry name" value="Toastrack_DUF4097"/>
</dbReference>
<sequence>MSLALAVAAATVFSLGSSADTTVSVRRGTELQVANFAGEVTVRTWEKNAVRIRTEADGNDKIIVKESDPVLLVKAYSKRSVQHSVDLEITAPSWMNLVVSGVNTDVSIEGTKGRVRVDTVHGEIAVVGGRGQIELTAINQDIRLSDASGTIVSETVNGDLTLQRIESDSVVVSTVNGQIFYDGAIRSHGVYEFTSHNGDVAIALPASASATVSVSTFSGEFASDFPVMLSETRPGRRFCFTLGKGGARVQLESFQGTIHIFRPGTRGPGDDEHHGGDSDSDSNSNSNDDSDEGGE</sequence>
<dbReference type="Pfam" id="PF13349">
    <property type="entry name" value="DUF4097"/>
    <property type="match status" value="1"/>
</dbReference>
<feature type="compositionally biased region" description="Basic and acidic residues" evidence="1">
    <location>
        <begin position="268"/>
        <end position="277"/>
    </location>
</feature>
<evidence type="ECO:0000256" key="2">
    <source>
        <dbReference type="SAM" id="SignalP"/>
    </source>
</evidence>
<dbReference type="Proteomes" id="UP000317691">
    <property type="component" value="Unassembled WGS sequence"/>
</dbReference>
<organism evidence="4 5">
    <name type="scientific">Eiseniibacteriota bacterium</name>
    <dbReference type="NCBI Taxonomy" id="2212470"/>
    <lineage>
        <taxon>Bacteria</taxon>
        <taxon>Candidatus Eiseniibacteriota</taxon>
    </lineage>
</organism>
<name>A0A538TNP7_UNCEI</name>
<comment type="caution">
    <text evidence="4">The sequence shown here is derived from an EMBL/GenBank/DDBJ whole genome shotgun (WGS) entry which is preliminary data.</text>
</comment>
<evidence type="ECO:0000256" key="1">
    <source>
        <dbReference type="SAM" id="MobiDB-lite"/>
    </source>
</evidence>
<reference evidence="4 5" key="1">
    <citation type="journal article" date="2019" name="Nat. Microbiol.">
        <title>Mediterranean grassland soil C-N compound turnover is dependent on rainfall and depth, and is mediated by genomically divergent microorganisms.</title>
        <authorList>
            <person name="Diamond S."/>
            <person name="Andeer P.F."/>
            <person name="Li Z."/>
            <person name="Crits-Christoph A."/>
            <person name="Burstein D."/>
            <person name="Anantharaman K."/>
            <person name="Lane K.R."/>
            <person name="Thomas B.C."/>
            <person name="Pan C."/>
            <person name="Northen T.R."/>
            <person name="Banfield J.F."/>
        </authorList>
    </citation>
    <scope>NUCLEOTIDE SEQUENCE [LARGE SCALE GENOMIC DNA]</scope>
    <source>
        <strain evidence="4">WS_9</strain>
    </source>
</reference>
<proteinExistence type="predicted"/>
<gene>
    <name evidence="4" type="ORF">E6K79_05705</name>
</gene>
<feature type="region of interest" description="Disordered" evidence="1">
    <location>
        <begin position="260"/>
        <end position="295"/>
    </location>
</feature>
<feature type="chain" id="PRO_5022058674" evidence="2">
    <location>
        <begin position="20"/>
        <end position="295"/>
    </location>
</feature>
<accession>A0A538TNP7</accession>
<protein>
    <submittedName>
        <fullName evidence="4">DUF4097 domain-containing protein</fullName>
    </submittedName>
</protein>
<evidence type="ECO:0000259" key="3">
    <source>
        <dbReference type="Pfam" id="PF13349"/>
    </source>
</evidence>
<dbReference type="EMBL" id="VBOZ01000014">
    <property type="protein sequence ID" value="TMQ65257.1"/>
    <property type="molecule type" value="Genomic_DNA"/>
</dbReference>
<dbReference type="AlphaFoldDB" id="A0A538TNP7"/>
<feature type="signal peptide" evidence="2">
    <location>
        <begin position="1"/>
        <end position="19"/>
    </location>
</feature>
<keyword evidence="2" id="KW-0732">Signal</keyword>
<evidence type="ECO:0000313" key="4">
    <source>
        <dbReference type="EMBL" id="TMQ65257.1"/>
    </source>
</evidence>